<keyword evidence="8" id="KW-1133">Transmembrane helix</keyword>
<comment type="caution">
    <text evidence="10">The sequence shown here is derived from an EMBL/GenBank/DDBJ whole genome shotgun (WGS) entry which is preliminary data.</text>
</comment>
<accession>A0A370UAI1</accession>
<dbReference type="Gene3D" id="3.30.450.20">
    <property type="entry name" value="PAS domain"/>
    <property type="match status" value="1"/>
</dbReference>
<name>A0A370UAI1_9GAMM</name>
<dbReference type="InterPro" id="IPR043056">
    <property type="entry name" value="LuxQ-periplasm_N"/>
</dbReference>
<evidence type="ECO:0000313" key="10">
    <source>
        <dbReference type="EMBL" id="RDL44792.1"/>
    </source>
</evidence>
<dbReference type="RefSeq" id="WP_115466831.1">
    <property type="nucleotide sequence ID" value="NZ_QKRA01000002.1"/>
</dbReference>
<keyword evidence="3" id="KW-0808">Transferase</keyword>
<evidence type="ECO:0000259" key="9">
    <source>
        <dbReference type="Pfam" id="PF08448"/>
    </source>
</evidence>
<evidence type="ECO:0000256" key="8">
    <source>
        <dbReference type="SAM" id="Phobius"/>
    </source>
</evidence>
<dbReference type="Pfam" id="PF08448">
    <property type="entry name" value="PAS_4"/>
    <property type="match status" value="1"/>
</dbReference>
<feature type="transmembrane region" description="Helical" evidence="8">
    <location>
        <begin position="15"/>
        <end position="36"/>
    </location>
</feature>
<dbReference type="GO" id="GO:0016301">
    <property type="term" value="F:kinase activity"/>
    <property type="evidence" value="ECO:0007669"/>
    <property type="project" value="UniProtKB-KW"/>
</dbReference>
<dbReference type="Gene3D" id="3.30.450.220">
    <property type="entry name" value="LuxQ periplasmic domain, N-terminal subdomain"/>
    <property type="match status" value="1"/>
</dbReference>
<evidence type="ECO:0000256" key="1">
    <source>
        <dbReference type="ARBA" id="ARBA00004370"/>
    </source>
</evidence>
<evidence type="ECO:0000256" key="3">
    <source>
        <dbReference type="ARBA" id="ARBA00022679"/>
    </source>
</evidence>
<dbReference type="InterPro" id="IPR035965">
    <property type="entry name" value="PAS-like_dom_sf"/>
</dbReference>
<organism evidence="10 11">
    <name type="scientific">Marinomonas piezotolerans</name>
    <dbReference type="NCBI Taxonomy" id="2213058"/>
    <lineage>
        <taxon>Bacteria</taxon>
        <taxon>Pseudomonadati</taxon>
        <taxon>Pseudomonadota</taxon>
        <taxon>Gammaproteobacteria</taxon>
        <taxon>Oceanospirillales</taxon>
        <taxon>Oceanospirillaceae</taxon>
        <taxon>Marinomonas</taxon>
    </lineage>
</organism>
<gene>
    <name evidence="10" type="ORF">DN730_04025</name>
</gene>
<dbReference type="AlphaFoldDB" id="A0A370UAI1"/>
<keyword evidence="8" id="KW-0472">Membrane</keyword>
<keyword evidence="2" id="KW-0597">Phosphoprotein</keyword>
<keyword evidence="7" id="KW-0902">Two-component regulatory system</keyword>
<dbReference type="GO" id="GO:0016020">
    <property type="term" value="C:membrane"/>
    <property type="evidence" value="ECO:0007669"/>
    <property type="project" value="UniProtKB-SubCell"/>
</dbReference>
<proteinExistence type="predicted"/>
<sequence>MASLSLKHQFIKSTLVPFIVVAVLIVLMLGAADYAARQEQSDEMLQQRASAVRLSFSAYLDRAQFEAKYLAQQLGDSGNLDSLFQLHDVLFFGGLDFFYARMSDGEELVDPRARLYTADTLEMLANQARLNFWVHISTSDDGELLVYKQVLPTDELGEVKGYLYGFISLNNNLALASDLMAGAKVDYMRLEDVAGKTLLIDQQPYYANDVPFVTHSGVLVVPALANKFSLELRVIQPLSRILNQWLVLACSVILIGIALLYWLVQHYAGRWMFQPLSAMPLRSSHEGTSYLEFEPLVAQMDRFQTQLRAREQHLQLLLDSLKSAIIFCDESARVTALNKEAKTLFPEHATVKTIFDMTPLEFHQPIQGALKGDYGVRFELEAKDVNKIYEWLTYSFVNEYGFRGVMLIGRDITEVKRLSWQLESLYPSHSLDRPQPGPEALLKEISLLERYADDEQEVRAERWLMVIGRLLREVSQPAILSSESKALGQLLSESLEGIRSALMLSPRQLSNLTLDIPLTIAKQKASWSSDHAIWMQTALLLCLSSNISGRRLQIGWSEGVLTLTVGGASELTPALEWMLETIPKLIKGRVSFEGAGRIVLTATIPPIKESEQVGEFDNKKVALIENTFPAIERVELLLSSVGIQAETFGSFNDFLHSNSAFMGSYDCLLVGLGEAQTRDQGIAQLNASCSMGQSLPLLYLSESEVSEHALTVLQYQLFSYHFAKMLNTALQAPPISMQHLVEQKDHWILLGGTALVQAVWQSELDELGIIARKEPNIDHLVSRLRYSERTVVLALDLVVAQQLVEMERVNDQVTLVTIEDFAERPDTMHFFDTAAQLPDSETVARLCQQLNS</sequence>
<evidence type="ECO:0000256" key="5">
    <source>
        <dbReference type="ARBA" id="ARBA00022777"/>
    </source>
</evidence>
<feature type="domain" description="PAS fold-4" evidence="9">
    <location>
        <begin position="318"/>
        <end position="417"/>
    </location>
</feature>
<evidence type="ECO:0000313" key="11">
    <source>
        <dbReference type="Proteomes" id="UP000254326"/>
    </source>
</evidence>
<keyword evidence="6" id="KW-0067">ATP-binding</keyword>
<dbReference type="Proteomes" id="UP000254326">
    <property type="component" value="Unassembled WGS sequence"/>
</dbReference>
<dbReference type="InterPro" id="IPR029151">
    <property type="entry name" value="Sensor-like_sf"/>
</dbReference>
<keyword evidence="4" id="KW-0547">Nucleotide-binding</keyword>
<dbReference type="GO" id="GO:0000160">
    <property type="term" value="P:phosphorelay signal transduction system"/>
    <property type="evidence" value="ECO:0007669"/>
    <property type="project" value="UniProtKB-KW"/>
</dbReference>
<dbReference type="SUPFAM" id="SSF103190">
    <property type="entry name" value="Sensory domain-like"/>
    <property type="match status" value="1"/>
</dbReference>
<dbReference type="GO" id="GO:0005524">
    <property type="term" value="F:ATP binding"/>
    <property type="evidence" value="ECO:0007669"/>
    <property type="project" value="UniProtKB-KW"/>
</dbReference>
<keyword evidence="5" id="KW-0418">Kinase</keyword>
<evidence type="ECO:0000256" key="2">
    <source>
        <dbReference type="ARBA" id="ARBA00022553"/>
    </source>
</evidence>
<evidence type="ECO:0000256" key="7">
    <source>
        <dbReference type="ARBA" id="ARBA00023012"/>
    </source>
</evidence>
<dbReference type="InterPro" id="IPR013656">
    <property type="entry name" value="PAS_4"/>
</dbReference>
<protein>
    <recommendedName>
        <fullName evidence="9">PAS fold-4 domain-containing protein</fullName>
    </recommendedName>
</protein>
<reference evidence="10 11" key="1">
    <citation type="submission" date="2018-06" db="EMBL/GenBank/DDBJ databases">
        <title>Marinomonas sp. YLB-05 draft genome sequence.</title>
        <authorList>
            <person name="Yu L."/>
            <person name="Tang X."/>
        </authorList>
    </citation>
    <scope>NUCLEOTIDE SEQUENCE [LARGE SCALE GENOMIC DNA]</scope>
    <source>
        <strain evidence="10 11">YLB-05</strain>
    </source>
</reference>
<dbReference type="EMBL" id="QKRA01000002">
    <property type="protein sequence ID" value="RDL44792.1"/>
    <property type="molecule type" value="Genomic_DNA"/>
</dbReference>
<evidence type="ECO:0000256" key="4">
    <source>
        <dbReference type="ARBA" id="ARBA00022741"/>
    </source>
</evidence>
<keyword evidence="8" id="KW-0812">Transmembrane</keyword>
<evidence type="ECO:0000256" key="6">
    <source>
        <dbReference type="ARBA" id="ARBA00022840"/>
    </source>
</evidence>
<comment type="subcellular location">
    <subcellularLocation>
        <location evidence="1">Membrane</location>
    </subcellularLocation>
</comment>
<keyword evidence="11" id="KW-1185">Reference proteome</keyword>
<feature type="transmembrane region" description="Helical" evidence="8">
    <location>
        <begin position="245"/>
        <end position="264"/>
    </location>
</feature>
<dbReference type="OrthoDB" id="6092364at2"/>
<dbReference type="SUPFAM" id="SSF55785">
    <property type="entry name" value="PYP-like sensor domain (PAS domain)"/>
    <property type="match status" value="1"/>
</dbReference>